<feature type="compositionally biased region" description="Basic and acidic residues" evidence="1">
    <location>
        <begin position="175"/>
        <end position="187"/>
    </location>
</feature>
<protein>
    <submittedName>
        <fullName evidence="2">Uncharacterized protein</fullName>
    </submittedName>
</protein>
<dbReference type="EMBL" id="GL888070">
    <property type="protein sequence ID" value="EGI68246.1"/>
    <property type="molecule type" value="Genomic_DNA"/>
</dbReference>
<organism evidence="3">
    <name type="scientific">Acromyrmex echinatior</name>
    <name type="common">Panamanian leafcutter ant</name>
    <name type="synonym">Acromyrmex octospinosus echinatior</name>
    <dbReference type="NCBI Taxonomy" id="103372"/>
    <lineage>
        <taxon>Eukaryota</taxon>
        <taxon>Metazoa</taxon>
        <taxon>Ecdysozoa</taxon>
        <taxon>Arthropoda</taxon>
        <taxon>Hexapoda</taxon>
        <taxon>Insecta</taxon>
        <taxon>Pterygota</taxon>
        <taxon>Neoptera</taxon>
        <taxon>Endopterygota</taxon>
        <taxon>Hymenoptera</taxon>
        <taxon>Apocrita</taxon>
        <taxon>Aculeata</taxon>
        <taxon>Formicoidea</taxon>
        <taxon>Formicidae</taxon>
        <taxon>Myrmicinae</taxon>
        <taxon>Acromyrmex</taxon>
    </lineage>
</organism>
<accession>F4WCR6</accession>
<sequence length="391" mass="44254">MVGIHVHDRAARKFISTMAGRQAGKQAAYKGEARPSKYICAYIFSPGARGYTISGKRYPPPNKKESLRPEIKRTYDFQIHYRTNSCLRHSERPGVDIICLPGDTSVEINVRRVPRVEGGKTCNEVRLLRGYAVNNNLLYQDTKIISISHKEKNSKVHKRFRSSKGENVTRAAKASGRDEGPKYESSRSELLARLSESPPPASTITTYPRWKSPSFCARAWTRIFQVSFAEDSRTANANCNCIHRVIGCIEQMCASTFKRSKVSDARIEFWLAISVFYMSEVRTCTSSPVLSETRRGACRQLLVISIPHARRPEKLTFSVPRTHDPRERLESSPCKLPSGDVPRRAERPEYIKETHSGNHSETRCATHHVSSLVYLVYLGIRAAYCDSTARR</sequence>
<feature type="compositionally biased region" description="Basic and acidic residues" evidence="1">
    <location>
        <begin position="321"/>
        <end position="330"/>
    </location>
</feature>
<dbReference type="Proteomes" id="UP000007755">
    <property type="component" value="Unassembled WGS sequence"/>
</dbReference>
<proteinExistence type="predicted"/>
<name>F4WCR6_ACREC</name>
<evidence type="ECO:0000256" key="1">
    <source>
        <dbReference type="SAM" id="MobiDB-lite"/>
    </source>
</evidence>
<dbReference type="AlphaFoldDB" id="F4WCR6"/>
<evidence type="ECO:0000313" key="3">
    <source>
        <dbReference type="Proteomes" id="UP000007755"/>
    </source>
</evidence>
<gene>
    <name evidence="2" type="ORF">G5I_03342</name>
</gene>
<dbReference type="InParanoid" id="F4WCR6"/>
<keyword evidence="3" id="KW-1185">Reference proteome</keyword>
<reference evidence="2" key="1">
    <citation type="submission" date="2011-02" db="EMBL/GenBank/DDBJ databases">
        <title>The genome of the leaf-cutting ant Acromyrmex echinatior suggests key adaptations to social evolution and fungus farming.</title>
        <authorList>
            <person name="Nygaard S."/>
            <person name="Zhang G."/>
        </authorList>
    </citation>
    <scope>NUCLEOTIDE SEQUENCE</scope>
</reference>
<evidence type="ECO:0000313" key="2">
    <source>
        <dbReference type="EMBL" id="EGI68246.1"/>
    </source>
</evidence>
<feature type="region of interest" description="Disordered" evidence="1">
    <location>
        <begin position="321"/>
        <end position="342"/>
    </location>
</feature>
<feature type="region of interest" description="Disordered" evidence="1">
    <location>
        <begin position="155"/>
        <end position="204"/>
    </location>
</feature>